<reference evidence="1 2" key="1">
    <citation type="journal article" date="2014" name="Genome Announc.">
        <title>Draft Genome Sequence of Cytophaga fermentans JCM 21142T, a Facultative Anaerobe Isolated from Marine Mud.</title>
        <authorList>
            <person name="Starns D."/>
            <person name="Oshima K."/>
            <person name="Suda W."/>
            <person name="Iino T."/>
            <person name="Yuki M."/>
            <person name="Inoue J."/>
            <person name="Kitamura K."/>
            <person name="Iida T."/>
            <person name="Darby A."/>
            <person name="Hattori M."/>
            <person name="Ohkuma M."/>
        </authorList>
    </citation>
    <scope>NUCLEOTIDE SEQUENCE [LARGE SCALE GENOMIC DNA]</scope>
    <source>
        <strain evidence="1 2">JCM 21142</strain>
    </source>
</reference>
<protein>
    <submittedName>
        <fullName evidence="1">Uncharacterized protein</fullName>
    </submittedName>
</protein>
<comment type="caution">
    <text evidence="1">The sequence shown here is derived from an EMBL/GenBank/DDBJ whole genome shotgun (WGS) entry which is preliminary data.</text>
</comment>
<sequence length="114" mass="13240">MYTYFLDIIPKLLKFSLKLDNLTKLTDQYWVLVDENISSKIVYIFRDNNELLVSKNGQVERAKWDYLGNDALLIESKDNVTLYRNAFLDEVILVLKADGCEDYACFVNEKNMGG</sequence>
<dbReference type="EMBL" id="BAMD01000032">
    <property type="protein sequence ID" value="GAF03858.1"/>
    <property type="molecule type" value="Genomic_DNA"/>
</dbReference>
<keyword evidence="2" id="KW-1185">Reference proteome</keyword>
<evidence type="ECO:0000313" key="2">
    <source>
        <dbReference type="Proteomes" id="UP000019402"/>
    </source>
</evidence>
<dbReference type="Proteomes" id="UP000019402">
    <property type="component" value="Unassembled WGS sequence"/>
</dbReference>
<proteinExistence type="predicted"/>
<dbReference type="AlphaFoldDB" id="W7Y845"/>
<dbReference type="STRING" id="869213.GCA_000517085_02295"/>
<dbReference type="eggNOG" id="ENOG5030K2Q">
    <property type="taxonomic scope" value="Bacteria"/>
</dbReference>
<accession>W7Y845</accession>
<evidence type="ECO:0000313" key="1">
    <source>
        <dbReference type="EMBL" id="GAF03858.1"/>
    </source>
</evidence>
<organism evidence="1 2">
    <name type="scientific">Saccharicrinis fermentans DSM 9555 = JCM 21142</name>
    <dbReference type="NCBI Taxonomy" id="869213"/>
    <lineage>
        <taxon>Bacteria</taxon>
        <taxon>Pseudomonadati</taxon>
        <taxon>Bacteroidota</taxon>
        <taxon>Bacteroidia</taxon>
        <taxon>Marinilabiliales</taxon>
        <taxon>Marinilabiliaceae</taxon>
        <taxon>Saccharicrinis</taxon>
    </lineage>
</organism>
<gene>
    <name evidence="1" type="ORF">JCM21142_72546</name>
</gene>
<name>W7Y845_9BACT</name>